<proteinExistence type="predicted"/>
<reference evidence="2" key="5">
    <citation type="journal article" date="2021" name="G3 (Bethesda)">
        <title>Aegilops tauschii genome assembly Aet v5.0 features greater sequence contiguity and improved annotation.</title>
        <authorList>
            <person name="Wang L."/>
            <person name="Zhu T."/>
            <person name="Rodriguez J.C."/>
            <person name="Deal K.R."/>
            <person name="Dubcovsky J."/>
            <person name="McGuire P.E."/>
            <person name="Lux T."/>
            <person name="Spannagl M."/>
            <person name="Mayer K.F.X."/>
            <person name="Baldrich P."/>
            <person name="Meyers B.C."/>
            <person name="Huo N."/>
            <person name="Gu Y.Q."/>
            <person name="Zhou H."/>
            <person name="Devos K.M."/>
            <person name="Bennetzen J.L."/>
            <person name="Unver T."/>
            <person name="Budak H."/>
            <person name="Gulick P.J."/>
            <person name="Galiba G."/>
            <person name="Kalapos B."/>
            <person name="Nelson D.R."/>
            <person name="Li P."/>
            <person name="You F.M."/>
            <person name="Luo M.C."/>
            <person name="Dvorak J."/>
        </authorList>
    </citation>
    <scope>NUCLEOTIDE SEQUENCE [LARGE SCALE GENOMIC DNA]</scope>
    <source>
        <strain evidence="2">cv. AL8/78</strain>
    </source>
</reference>
<reference evidence="3" key="2">
    <citation type="journal article" date="2017" name="Nat. Plants">
        <title>The Aegilops tauschii genome reveals multiple impacts of transposons.</title>
        <authorList>
            <person name="Zhao G."/>
            <person name="Zou C."/>
            <person name="Li K."/>
            <person name="Wang K."/>
            <person name="Li T."/>
            <person name="Gao L."/>
            <person name="Zhang X."/>
            <person name="Wang H."/>
            <person name="Yang Z."/>
            <person name="Liu X."/>
            <person name="Jiang W."/>
            <person name="Mao L."/>
            <person name="Kong X."/>
            <person name="Jiao Y."/>
            <person name="Jia J."/>
        </authorList>
    </citation>
    <scope>NUCLEOTIDE SEQUENCE [LARGE SCALE GENOMIC DNA]</scope>
    <source>
        <strain evidence="3">cv. AL8/78</strain>
    </source>
</reference>
<accession>A0A453LJB4</accession>
<organism evidence="2 3">
    <name type="scientific">Aegilops tauschii subsp. strangulata</name>
    <name type="common">Goatgrass</name>
    <dbReference type="NCBI Taxonomy" id="200361"/>
    <lineage>
        <taxon>Eukaryota</taxon>
        <taxon>Viridiplantae</taxon>
        <taxon>Streptophyta</taxon>
        <taxon>Embryophyta</taxon>
        <taxon>Tracheophyta</taxon>
        <taxon>Spermatophyta</taxon>
        <taxon>Magnoliopsida</taxon>
        <taxon>Liliopsida</taxon>
        <taxon>Poales</taxon>
        <taxon>Poaceae</taxon>
        <taxon>BOP clade</taxon>
        <taxon>Pooideae</taxon>
        <taxon>Triticodae</taxon>
        <taxon>Triticeae</taxon>
        <taxon>Triticinae</taxon>
        <taxon>Aegilops</taxon>
    </lineage>
</organism>
<evidence type="ECO:0000313" key="2">
    <source>
        <dbReference type="EnsemblPlants" id="AET5Gv20799300.15"/>
    </source>
</evidence>
<keyword evidence="1" id="KW-0732">Signal</keyword>
<reference evidence="2" key="4">
    <citation type="submission" date="2019-03" db="UniProtKB">
        <authorList>
            <consortium name="EnsemblPlants"/>
        </authorList>
    </citation>
    <scope>IDENTIFICATION</scope>
</reference>
<reference evidence="2" key="3">
    <citation type="journal article" date="2017" name="Nature">
        <title>Genome sequence of the progenitor of the wheat D genome Aegilops tauschii.</title>
        <authorList>
            <person name="Luo M.C."/>
            <person name="Gu Y.Q."/>
            <person name="Puiu D."/>
            <person name="Wang H."/>
            <person name="Twardziok S.O."/>
            <person name="Deal K.R."/>
            <person name="Huo N."/>
            <person name="Zhu T."/>
            <person name="Wang L."/>
            <person name="Wang Y."/>
            <person name="McGuire P.E."/>
            <person name="Liu S."/>
            <person name="Long H."/>
            <person name="Ramasamy R.K."/>
            <person name="Rodriguez J.C."/>
            <person name="Van S.L."/>
            <person name="Yuan L."/>
            <person name="Wang Z."/>
            <person name="Xia Z."/>
            <person name="Xiao L."/>
            <person name="Anderson O.D."/>
            <person name="Ouyang S."/>
            <person name="Liang Y."/>
            <person name="Zimin A.V."/>
            <person name="Pertea G."/>
            <person name="Qi P."/>
            <person name="Bennetzen J.L."/>
            <person name="Dai X."/>
            <person name="Dawson M.W."/>
            <person name="Muller H.G."/>
            <person name="Kugler K."/>
            <person name="Rivarola-Duarte L."/>
            <person name="Spannagl M."/>
            <person name="Mayer K.F.X."/>
            <person name="Lu F.H."/>
            <person name="Bevan M.W."/>
            <person name="Leroy P."/>
            <person name="Li P."/>
            <person name="You F.M."/>
            <person name="Sun Q."/>
            <person name="Liu Z."/>
            <person name="Lyons E."/>
            <person name="Wicker T."/>
            <person name="Salzberg S.L."/>
            <person name="Devos K.M."/>
            <person name="Dvorak J."/>
        </authorList>
    </citation>
    <scope>NUCLEOTIDE SEQUENCE [LARGE SCALE GENOMIC DNA]</scope>
    <source>
        <strain evidence="2">cv. AL8/78</strain>
    </source>
</reference>
<keyword evidence="3" id="KW-1185">Reference proteome</keyword>
<name>A0A453LJB4_AEGTS</name>
<dbReference type="Gramene" id="AET5Gv20799300.15">
    <property type="protein sequence ID" value="AET5Gv20799300.15"/>
    <property type="gene ID" value="AET5Gv20799300"/>
</dbReference>
<dbReference type="PROSITE" id="PS51257">
    <property type="entry name" value="PROKAR_LIPOPROTEIN"/>
    <property type="match status" value="1"/>
</dbReference>
<evidence type="ECO:0008006" key="4">
    <source>
        <dbReference type="Google" id="ProtNLM"/>
    </source>
</evidence>
<reference evidence="3" key="1">
    <citation type="journal article" date="2014" name="Science">
        <title>Ancient hybridizations among the ancestral genomes of bread wheat.</title>
        <authorList>
            <consortium name="International Wheat Genome Sequencing Consortium,"/>
            <person name="Marcussen T."/>
            <person name="Sandve S.R."/>
            <person name="Heier L."/>
            <person name="Spannagl M."/>
            <person name="Pfeifer M."/>
            <person name="Jakobsen K.S."/>
            <person name="Wulff B.B."/>
            <person name="Steuernagel B."/>
            <person name="Mayer K.F."/>
            <person name="Olsen O.A."/>
        </authorList>
    </citation>
    <scope>NUCLEOTIDE SEQUENCE [LARGE SCALE GENOMIC DNA]</scope>
    <source>
        <strain evidence="3">cv. AL8/78</strain>
    </source>
</reference>
<dbReference type="Proteomes" id="UP000015105">
    <property type="component" value="Chromosome 5D"/>
</dbReference>
<feature type="chain" id="PRO_5019154671" description="Secreted protein" evidence="1">
    <location>
        <begin position="19"/>
        <end position="68"/>
    </location>
</feature>
<sequence length="68" mass="7422">MEGWSMKNILAFLTIARASTTVHFHPTSIGCCITCHTAGLIKSYQITLSLQHCTCHVYSLVSCGPVHT</sequence>
<dbReference type="EnsemblPlants" id="AET5Gv20799300.15">
    <property type="protein sequence ID" value="AET5Gv20799300.15"/>
    <property type="gene ID" value="AET5Gv20799300"/>
</dbReference>
<feature type="signal peptide" evidence="1">
    <location>
        <begin position="1"/>
        <end position="18"/>
    </location>
</feature>
<dbReference type="AlphaFoldDB" id="A0A453LJB4"/>
<evidence type="ECO:0000313" key="3">
    <source>
        <dbReference type="Proteomes" id="UP000015105"/>
    </source>
</evidence>
<protein>
    <recommendedName>
        <fullName evidence="4">Secreted protein</fullName>
    </recommendedName>
</protein>
<evidence type="ECO:0000256" key="1">
    <source>
        <dbReference type="SAM" id="SignalP"/>
    </source>
</evidence>